<name>A0A9W4K542_9EURO</name>
<comment type="caution">
    <text evidence="1">The sequence shown here is derived from an EMBL/GenBank/DDBJ whole genome shotgun (WGS) entry which is preliminary data.</text>
</comment>
<evidence type="ECO:0000313" key="2">
    <source>
        <dbReference type="Proteomes" id="UP001152649"/>
    </source>
</evidence>
<dbReference type="Proteomes" id="UP001152649">
    <property type="component" value="Unassembled WGS sequence"/>
</dbReference>
<dbReference type="AlphaFoldDB" id="A0A9W4K542"/>
<organism evidence="1 2">
    <name type="scientific">Penicillium salamii</name>
    <dbReference type="NCBI Taxonomy" id="1612424"/>
    <lineage>
        <taxon>Eukaryota</taxon>
        <taxon>Fungi</taxon>
        <taxon>Dikarya</taxon>
        <taxon>Ascomycota</taxon>
        <taxon>Pezizomycotina</taxon>
        <taxon>Eurotiomycetes</taxon>
        <taxon>Eurotiomycetidae</taxon>
        <taxon>Eurotiales</taxon>
        <taxon>Aspergillaceae</taxon>
        <taxon>Penicillium</taxon>
    </lineage>
</organism>
<protein>
    <submittedName>
        <fullName evidence="1">Uncharacterized protein</fullName>
    </submittedName>
</protein>
<dbReference type="OrthoDB" id="415706at2759"/>
<dbReference type="EMBL" id="CAJVPG010000460">
    <property type="protein sequence ID" value="CAG8429840.1"/>
    <property type="molecule type" value="Genomic_DNA"/>
</dbReference>
<dbReference type="PANTHER" id="PTHR46082:SF11">
    <property type="entry name" value="AAA+ ATPASE DOMAIN-CONTAINING PROTEIN-RELATED"/>
    <property type="match status" value="1"/>
</dbReference>
<gene>
    <name evidence="1" type="ORF">PSALAMII_LOCUS11007</name>
</gene>
<dbReference type="InterPro" id="IPR035994">
    <property type="entry name" value="Nucleoside_phosphorylase_sf"/>
</dbReference>
<dbReference type="Gene3D" id="3.40.50.1580">
    <property type="entry name" value="Nucleoside phosphorylase domain"/>
    <property type="match status" value="1"/>
</dbReference>
<sequence length="115" mass="12659">MTLHISEIGKIYNLRRGTLPSGSADIRLGDVVVSQPTANLGGIMQYDYGEIGASSRFERTGVFNKPPSVLLTAVSRLQAENRLKPSKISSLLSEVVARKPKMRKKLTHRGEDHDV</sequence>
<accession>A0A9W4K542</accession>
<dbReference type="PANTHER" id="PTHR46082">
    <property type="entry name" value="ATP/GTP-BINDING PROTEIN-RELATED"/>
    <property type="match status" value="1"/>
</dbReference>
<dbReference type="GO" id="GO:0003824">
    <property type="term" value="F:catalytic activity"/>
    <property type="evidence" value="ECO:0007669"/>
    <property type="project" value="InterPro"/>
</dbReference>
<reference evidence="1" key="1">
    <citation type="submission" date="2021-07" db="EMBL/GenBank/DDBJ databases">
        <authorList>
            <person name="Branca A.L. A."/>
        </authorList>
    </citation>
    <scope>NUCLEOTIDE SEQUENCE</scope>
</reference>
<evidence type="ECO:0000313" key="1">
    <source>
        <dbReference type="EMBL" id="CAG8429840.1"/>
    </source>
</evidence>
<proteinExistence type="predicted"/>
<dbReference type="InterPro" id="IPR053137">
    <property type="entry name" value="NLR-like"/>
</dbReference>
<dbReference type="GO" id="GO:0009116">
    <property type="term" value="P:nucleoside metabolic process"/>
    <property type="evidence" value="ECO:0007669"/>
    <property type="project" value="InterPro"/>
</dbReference>
<keyword evidence="2" id="KW-1185">Reference proteome</keyword>